<feature type="chain" id="PRO_5013822653" evidence="2">
    <location>
        <begin position="19"/>
        <end position="96"/>
    </location>
</feature>
<reference evidence="3 4" key="1">
    <citation type="submission" date="2017-10" db="EMBL/GenBank/DDBJ databases">
        <title>Massilia psychrophilum sp. nov., a novel purple-pigmented bacterium isolated from Tianshan glacier, Xinjiang Municipality, China.</title>
        <authorList>
            <person name="Wang H."/>
        </authorList>
    </citation>
    <scope>NUCLEOTIDE SEQUENCE [LARGE SCALE GENOMIC DNA]</scope>
    <source>
        <strain evidence="3 4">JCM 30813</strain>
    </source>
</reference>
<accession>A0A2G8T2N7</accession>
<protein>
    <submittedName>
        <fullName evidence="3">Uncharacterized protein</fullName>
    </submittedName>
</protein>
<keyword evidence="2" id="KW-0732">Signal</keyword>
<evidence type="ECO:0000256" key="2">
    <source>
        <dbReference type="SAM" id="SignalP"/>
    </source>
</evidence>
<organism evidence="3 4">
    <name type="scientific">Massilia psychrophila</name>
    <dbReference type="NCBI Taxonomy" id="1603353"/>
    <lineage>
        <taxon>Bacteria</taxon>
        <taxon>Pseudomonadati</taxon>
        <taxon>Pseudomonadota</taxon>
        <taxon>Betaproteobacteria</taxon>
        <taxon>Burkholderiales</taxon>
        <taxon>Oxalobacteraceae</taxon>
        <taxon>Telluria group</taxon>
        <taxon>Massilia</taxon>
    </lineage>
</organism>
<keyword evidence="4" id="KW-1185">Reference proteome</keyword>
<sequence>MKPSTWLFAAAMSASALAVAQAPQSSGVTETTDPAKIAAIEQRAQELASRPAAPTADAGDQMKNKGARHHKNKAMHKGMKKAKPPSDTPMATDSKS</sequence>
<proteinExistence type="predicted"/>
<dbReference type="AlphaFoldDB" id="A0A2G8T2N7"/>
<dbReference type="EMBL" id="PDOB01000009">
    <property type="protein sequence ID" value="PIL40315.1"/>
    <property type="molecule type" value="Genomic_DNA"/>
</dbReference>
<feature type="compositionally biased region" description="Basic residues" evidence="1">
    <location>
        <begin position="65"/>
        <end position="83"/>
    </location>
</feature>
<comment type="caution">
    <text evidence="3">The sequence shown here is derived from an EMBL/GenBank/DDBJ whole genome shotgun (WGS) entry which is preliminary data.</text>
</comment>
<name>A0A2G8T2N7_9BURK</name>
<feature type="signal peptide" evidence="2">
    <location>
        <begin position="1"/>
        <end position="18"/>
    </location>
</feature>
<evidence type="ECO:0000313" key="4">
    <source>
        <dbReference type="Proteomes" id="UP000228593"/>
    </source>
</evidence>
<gene>
    <name evidence="3" type="ORF">CR103_07720</name>
</gene>
<dbReference type="RefSeq" id="WP_099915421.1">
    <property type="nucleotide sequence ID" value="NZ_PDOB01000009.1"/>
</dbReference>
<evidence type="ECO:0000313" key="3">
    <source>
        <dbReference type="EMBL" id="PIL40315.1"/>
    </source>
</evidence>
<feature type="region of interest" description="Disordered" evidence="1">
    <location>
        <begin position="43"/>
        <end position="96"/>
    </location>
</feature>
<evidence type="ECO:0000256" key="1">
    <source>
        <dbReference type="SAM" id="MobiDB-lite"/>
    </source>
</evidence>
<dbReference type="Proteomes" id="UP000228593">
    <property type="component" value="Unassembled WGS sequence"/>
</dbReference>